<evidence type="ECO:0000256" key="1">
    <source>
        <dbReference type="SAM" id="Phobius"/>
    </source>
</evidence>
<keyword evidence="1" id="KW-0812">Transmembrane</keyword>
<feature type="transmembrane region" description="Helical" evidence="1">
    <location>
        <begin position="65"/>
        <end position="85"/>
    </location>
</feature>
<dbReference type="Proteomes" id="UP000814158">
    <property type="component" value="Unassembled WGS sequence"/>
</dbReference>
<dbReference type="EMBL" id="WKAT01000098">
    <property type="protein sequence ID" value="MCF5548364.1"/>
    <property type="molecule type" value="Genomic_DNA"/>
</dbReference>
<dbReference type="RefSeq" id="WP_219337590.1">
    <property type="nucleotide sequence ID" value="NZ_WKAT01000098.1"/>
</dbReference>
<protein>
    <submittedName>
        <fullName evidence="2">Uncharacterized protein</fullName>
    </submittedName>
</protein>
<organism evidence="2 3">
    <name type="scientific">Pseudomonas salomonii</name>
    <dbReference type="NCBI Taxonomy" id="191391"/>
    <lineage>
        <taxon>Bacteria</taxon>
        <taxon>Pseudomonadati</taxon>
        <taxon>Pseudomonadota</taxon>
        <taxon>Gammaproteobacteria</taxon>
        <taxon>Pseudomonadales</taxon>
        <taxon>Pseudomonadaceae</taxon>
        <taxon>Pseudomonas</taxon>
    </lineage>
</organism>
<keyword evidence="1" id="KW-0472">Membrane</keyword>
<feature type="transmembrane region" description="Helical" evidence="1">
    <location>
        <begin position="38"/>
        <end position="56"/>
    </location>
</feature>
<keyword evidence="1" id="KW-1133">Transmembrane helix</keyword>
<name>A0ABS9GRN5_9PSED</name>
<reference evidence="2 3" key="1">
    <citation type="submission" date="2019-11" db="EMBL/GenBank/DDBJ databases">
        <title>Epiphytic Pseudomonas syringae from cherry orchards.</title>
        <authorList>
            <person name="Hulin M.T."/>
        </authorList>
    </citation>
    <scope>NUCLEOTIDE SEQUENCE [LARGE SCALE GENOMIC DNA]</scope>
    <source>
        <strain evidence="2 3">PA-3-2A</strain>
    </source>
</reference>
<evidence type="ECO:0000313" key="3">
    <source>
        <dbReference type="Proteomes" id="UP000814158"/>
    </source>
</evidence>
<sequence length="87" mass="9738">MTISSPGGDRMLLYALLGWLVVFMALPGTAGLSSYKFIFSYVYMIAMGGFIIWMALKRRIGISPVAITIVMGFLVFFLPLVKIYFDQ</sequence>
<proteinExistence type="predicted"/>
<keyword evidence="3" id="KW-1185">Reference proteome</keyword>
<gene>
    <name evidence="2" type="ORF">GIV68_26835</name>
</gene>
<accession>A0ABS9GRN5</accession>
<evidence type="ECO:0000313" key="2">
    <source>
        <dbReference type="EMBL" id="MCF5548364.1"/>
    </source>
</evidence>
<comment type="caution">
    <text evidence="2">The sequence shown here is derived from an EMBL/GenBank/DDBJ whole genome shotgun (WGS) entry which is preliminary data.</text>
</comment>
<feature type="transmembrane region" description="Helical" evidence="1">
    <location>
        <begin position="12"/>
        <end position="32"/>
    </location>
</feature>